<dbReference type="GeneID" id="38110480"/>
<dbReference type="CDD" id="cd18186">
    <property type="entry name" value="BTB_POZ_ZBTB_KLHL-like"/>
    <property type="match status" value="1"/>
</dbReference>
<evidence type="ECO:0000313" key="2">
    <source>
        <dbReference type="Proteomes" id="UP000256690"/>
    </source>
</evidence>
<organism evidence="1 2">
    <name type="scientific">Aspergillus mulundensis</name>
    <dbReference type="NCBI Taxonomy" id="1810919"/>
    <lineage>
        <taxon>Eukaryota</taxon>
        <taxon>Fungi</taxon>
        <taxon>Dikarya</taxon>
        <taxon>Ascomycota</taxon>
        <taxon>Pezizomycotina</taxon>
        <taxon>Eurotiomycetes</taxon>
        <taxon>Eurotiomycetidae</taxon>
        <taxon>Eurotiales</taxon>
        <taxon>Aspergillaceae</taxon>
        <taxon>Aspergillus</taxon>
        <taxon>Aspergillus subgen. Nidulantes</taxon>
    </lineage>
</organism>
<evidence type="ECO:0000313" key="1">
    <source>
        <dbReference type="EMBL" id="RDW92788.1"/>
    </source>
</evidence>
<proteinExistence type="predicted"/>
<dbReference type="InterPro" id="IPR011333">
    <property type="entry name" value="SKP1/BTB/POZ_sf"/>
</dbReference>
<dbReference type="SUPFAM" id="SSF54695">
    <property type="entry name" value="POZ domain"/>
    <property type="match status" value="1"/>
</dbReference>
<sequence>MPSKLPEPEEPVRGDRKFRKYFLGPAVRIYVGSEAQEFCIHETYARMYSAFIDKALSGPWKEATERKIHLPADEPEIFVLFLCWLYGGTIATENYEEGKRVVDVEYMELAKAYVLGDKLMSTGFCNSVIDAICEKLDQETNCDNPMSAKLPGRDVIQFIYENTLVDAPIRKLMVDIWWNHMKSRSLAEKTDIALPQPFAVDLAIAGLDRRGESSSVLVKSRGYYSPV</sequence>
<name>A0A3D8T465_9EURO</name>
<dbReference type="RefSeq" id="XP_026607971.1">
    <property type="nucleotide sequence ID" value="XM_026742126.1"/>
</dbReference>
<evidence type="ECO:0008006" key="3">
    <source>
        <dbReference type="Google" id="ProtNLM"/>
    </source>
</evidence>
<dbReference type="PANTHER" id="PTHR47843">
    <property type="entry name" value="BTB DOMAIN-CONTAINING PROTEIN-RELATED"/>
    <property type="match status" value="1"/>
</dbReference>
<gene>
    <name evidence="1" type="ORF">DSM5745_00110</name>
</gene>
<dbReference type="EMBL" id="PVWQ01000001">
    <property type="protein sequence ID" value="RDW92788.1"/>
    <property type="molecule type" value="Genomic_DNA"/>
</dbReference>
<dbReference type="Gene3D" id="3.30.710.10">
    <property type="entry name" value="Potassium Channel Kv1.1, Chain A"/>
    <property type="match status" value="1"/>
</dbReference>
<dbReference type="STRING" id="1810919.A0A3D8T465"/>
<dbReference type="AlphaFoldDB" id="A0A3D8T465"/>
<comment type="caution">
    <text evidence="1">The sequence shown here is derived from an EMBL/GenBank/DDBJ whole genome shotgun (WGS) entry which is preliminary data.</text>
</comment>
<accession>A0A3D8T465</accession>
<reference evidence="1 2" key="1">
    <citation type="journal article" date="2018" name="IMA Fungus">
        <title>IMA Genome-F 9: Draft genome sequence of Annulohypoxylon stygium, Aspergillus mulundensis, Berkeleyomyces basicola (syn. Thielaviopsis basicola), Ceratocystis smalleyi, two Cercospora beticola strains, Coleophoma cylindrospora, Fusarium fracticaudum, Phialophora cf. hyalina, and Morchella septimelata.</title>
        <authorList>
            <person name="Wingfield B.D."/>
            <person name="Bills G.F."/>
            <person name="Dong Y."/>
            <person name="Huang W."/>
            <person name="Nel W.J."/>
            <person name="Swalarsk-Parry B.S."/>
            <person name="Vaghefi N."/>
            <person name="Wilken P.M."/>
            <person name="An Z."/>
            <person name="de Beer Z.W."/>
            <person name="De Vos L."/>
            <person name="Chen L."/>
            <person name="Duong T.A."/>
            <person name="Gao Y."/>
            <person name="Hammerbacher A."/>
            <person name="Kikkert J.R."/>
            <person name="Li Y."/>
            <person name="Li H."/>
            <person name="Li K."/>
            <person name="Li Q."/>
            <person name="Liu X."/>
            <person name="Ma X."/>
            <person name="Naidoo K."/>
            <person name="Pethybridge S.J."/>
            <person name="Sun J."/>
            <person name="Steenkamp E.T."/>
            <person name="van der Nest M.A."/>
            <person name="van Wyk S."/>
            <person name="Wingfield M.J."/>
            <person name="Xiong C."/>
            <person name="Yue Q."/>
            <person name="Zhang X."/>
        </authorList>
    </citation>
    <scope>NUCLEOTIDE SEQUENCE [LARGE SCALE GENOMIC DNA]</scope>
    <source>
        <strain evidence="1 2">DSM 5745</strain>
    </source>
</reference>
<protein>
    <recommendedName>
        <fullName evidence="3">BTB domain-containing protein</fullName>
    </recommendedName>
</protein>
<keyword evidence="2" id="KW-1185">Reference proteome</keyword>
<dbReference type="OrthoDB" id="1022638at2759"/>
<dbReference type="Proteomes" id="UP000256690">
    <property type="component" value="Unassembled WGS sequence"/>
</dbReference>
<dbReference type="PANTHER" id="PTHR47843:SF2">
    <property type="entry name" value="BTB DOMAIN-CONTAINING PROTEIN"/>
    <property type="match status" value="1"/>
</dbReference>